<dbReference type="PANTHER" id="PTHR21621:SF0">
    <property type="entry name" value="BETA-CITRYLGLUTAMATE SYNTHASE B-RELATED"/>
    <property type="match status" value="1"/>
</dbReference>
<dbReference type="GO" id="GO:0046872">
    <property type="term" value="F:metal ion binding"/>
    <property type="evidence" value="ECO:0007669"/>
    <property type="project" value="InterPro"/>
</dbReference>
<dbReference type="Gene3D" id="3.30.1490.20">
    <property type="entry name" value="ATP-grasp fold, A domain"/>
    <property type="match status" value="1"/>
</dbReference>
<dbReference type="GO" id="GO:0009432">
    <property type="term" value="P:SOS response"/>
    <property type="evidence" value="ECO:0007669"/>
    <property type="project" value="TreeGrafter"/>
</dbReference>
<organism evidence="3 4">
    <name type="scientific">Gloeobacter kilaueensis (strain ATCC BAA-2537 / CCAP 1431/1 / ULC 316 / JS1)</name>
    <dbReference type="NCBI Taxonomy" id="1183438"/>
    <lineage>
        <taxon>Bacteria</taxon>
        <taxon>Bacillati</taxon>
        <taxon>Cyanobacteriota</taxon>
        <taxon>Cyanophyceae</taxon>
        <taxon>Gloeobacterales</taxon>
        <taxon>Gloeobacteraceae</taxon>
        <taxon>Gloeobacter</taxon>
    </lineage>
</organism>
<dbReference type="EMBL" id="CP003587">
    <property type="protein sequence ID" value="AGY59843.1"/>
    <property type="molecule type" value="Genomic_DNA"/>
</dbReference>
<proteinExistence type="predicted"/>
<keyword evidence="4" id="KW-1185">Reference proteome</keyword>
<accession>U5QLV8</accession>
<sequence>MTIHDFWVGSLHFSEAFGDDTVARLNALAPITACDGRQYKIRAEHMAIHEVPLSFQTKYGLIIDRYSYLYPQAIGVFMGYAFRGIYLINNPFGFYYYLNNKDAAYIVARELGISIPRTYILPPKEAPALNQNDFRYHRHFDWQGMTEELGWPLVIKPADGKEAIGFNIAHSMDELLYYYNQSGSKVMLLQQKVRTPFAWQIRCLCIGRRVIPIKYIFRKQDASEYLYDPQFLGPELGQRVIDTCKIINRLLGYEMNSVEFFIDEDGTLQAIDFNNPVPDGRLSALGTIFYEDYQKALVELVSEVVAHQRSMDFIPAEINTFAQIARRKDLTTEQKFQEALKLANRYYEPAEKLLQPSSV</sequence>
<dbReference type="GO" id="GO:0005737">
    <property type="term" value="C:cytoplasm"/>
    <property type="evidence" value="ECO:0007669"/>
    <property type="project" value="TreeGrafter"/>
</dbReference>
<dbReference type="PROSITE" id="PS50975">
    <property type="entry name" value="ATP_GRASP"/>
    <property type="match status" value="1"/>
</dbReference>
<keyword evidence="1" id="KW-0067">ATP-binding</keyword>
<dbReference type="KEGG" id="glj:GKIL_3597"/>
<dbReference type="OrthoDB" id="9804625at2"/>
<dbReference type="STRING" id="1183438.GKIL_3597"/>
<gene>
    <name evidence="3" type="primary">vanB</name>
    <name evidence="3" type="ORF">GKIL_3597</name>
</gene>
<protein>
    <submittedName>
        <fullName evidence="3">D-alanine--D-lactate ligase</fullName>
    </submittedName>
</protein>
<dbReference type="InterPro" id="IPR013815">
    <property type="entry name" value="ATP_grasp_subdomain_1"/>
</dbReference>
<dbReference type="GO" id="GO:0005524">
    <property type="term" value="F:ATP binding"/>
    <property type="evidence" value="ECO:0007669"/>
    <property type="project" value="UniProtKB-UniRule"/>
</dbReference>
<evidence type="ECO:0000313" key="4">
    <source>
        <dbReference type="Proteomes" id="UP000017396"/>
    </source>
</evidence>
<evidence type="ECO:0000313" key="3">
    <source>
        <dbReference type="EMBL" id="AGY59843.1"/>
    </source>
</evidence>
<dbReference type="InterPro" id="IPR011761">
    <property type="entry name" value="ATP-grasp"/>
</dbReference>
<dbReference type="Proteomes" id="UP000017396">
    <property type="component" value="Chromosome"/>
</dbReference>
<dbReference type="eggNOG" id="COG0189">
    <property type="taxonomic scope" value="Bacteria"/>
</dbReference>
<reference evidence="3 4" key="1">
    <citation type="journal article" date="2013" name="PLoS ONE">
        <title>Cultivation and Complete Genome Sequencing of Gloeobacter kilaueensis sp. nov., from a Lava Cave in Kilauea Caldera, Hawai'i.</title>
        <authorList>
            <person name="Saw J.H."/>
            <person name="Schatz M."/>
            <person name="Brown M.V."/>
            <person name="Kunkel D.D."/>
            <person name="Foster J.S."/>
            <person name="Shick H."/>
            <person name="Christensen S."/>
            <person name="Hou S."/>
            <person name="Wan X."/>
            <person name="Donachie S.P."/>
        </authorList>
    </citation>
    <scope>NUCLEOTIDE SEQUENCE [LARGE SCALE GENOMIC DNA]</scope>
    <source>
        <strain evidence="4">JS</strain>
    </source>
</reference>
<name>U5QLV8_GLOK1</name>
<dbReference type="SUPFAM" id="SSF56059">
    <property type="entry name" value="Glutathione synthetase ATP-binding domain-like"/>
    <property type="match status" value="1"/>
</dbReference>
<dbReference type="GO" id="GO:0018169">
    <property type="term" value="F:ribosomal S6-glutamic acid ligase activity"/>
    <property type="evidence" value="ECO:0007669"/>
    <property type="project" value="TreeGrafter"/>
</dbReference>
<evidence type="ECO:0000256" key="1">
    <source>
        <dbReference type="PROSITE-ProRule" id="PRU00409"/>
    </source>
</evidence>
<dbReference type="RefSeq" id="WP_023175153.1">
    <property type="nucleotide sequence ID" value="NC_022600.1"/>
</dbReference>
<dbReference type="PANTHER" id="PTHR21621">
    <property type="entry name" value="RIBOSOMAL PROTEIN S6 MODIFICATION PROTEIN"/>
    <property type="match status" value="1"/>
</dbReference>
<feature type="domain" description="ATP-grasp" evidence="2">
    <location>
        <begin position="105"/>
        <end position="302"/>
    </location>
</feature>
<keyword evidence="3" id="KW-0436">Ligase</keyword>
<evidence type="ECO:0000259" key="2">
    <source>
        <dbReference type="PROSITE" id="PS50975"/>
    </source>
</evidence>
<dbReference type="AlphaFoldDB" id="U5QLV8"/>
<keyword evidence="1" id="KW-0547">Nucleotide-binding</keyword>
<dbReference type="HOGENOM" id="CLU_764889_0_0_3"/>